<keyword evidence="1" id="KW-0175">Coiled coil</keyword>
<protein>
    <submittedName>
        <fullName evidence="2">PcfJ like protein</fullName>
    </submittedName>
</protein>
<reference evidence="2" key="1">
    <citation type="journal article" date="2021" name="Proc. Natl. Acad. Sci. U.S.A.">
        <title>A Catalog of Tens of Thousands of Viruses from Human Metagenomes Reveals Hidden Associations with Chronic Diseases.</title>
        <authorList>
            <person name="Tisza M.J."/>
            <person name="Buck C.B."/>
        </authorList>
    </citation>
    <scope>NUCLEOTIDE SEQUENCE</scope>
    <source>
        <strain evidence="2">CtOrJ23</strain>
    </source>
</reference>
<evidence type="ECO:0000256" key="1">
    <source>
        <dbReference type="SAM" id="Coils"/>
    </source>
</evidence>
<name>A0A8S5Q243_9CAUD</name>
<dbReference type="InterPro" id="IPR025586">
    <property type="entry name" value="PcfJ"/>
</dbReference>
<organism evidence="2">
    <name type="scientific">Siphoviridae sp. ctOrJ23</name>
    <dbReference type="NCBI Taxonomy" id="2825481"/>
    <lineage>
        <taxon>Viruses</taxon>
        <taxon>Duplodnaviria</taxon>
        <taxon>Heunggongvirae</taxon>
        <taxon>Uroviricota</taxon>
        <taxon>Caudoviricetes</taxon>
    </lineage>
</organism>
<dbReference type="EMBL" id="BK015557">
    <property type="protein sequence ID" value="DAE12811.1"/>
    <property type="molecule type" value="Genomic_DNA"/>
</dbReference>
<dbReference type="Pfam" id="PF14284">
    <property type="entry name" value="PcfJ"/>
    <property type="match status" value="1"/>
</dbReference>
<accession>A0A8S5Q243</accession>
<feature type="coiled-coil region" evidence="1">
    <location>
        <begin position="203"/>
        <end position="230"/>
    </location>
</feature>
<sequence>MVYSKLDKYRNFEPGVCDEDKLLVSFLYYSNKYPVLEKLLLEGFEMIVRQFVNFKNGYYYYNSSNFKGRIFNFRKSTVAEVFKCNKAELREIKEKIPNPLGRTQCAIIEELFFLRNKISVTDAYYLRSTDIIYHQEQLDLLHKYRSYHKIVKYFKQQNLETFRDYNDYLILLDRLNISKDNENTLFPSNFKTAHDSAVQMLQQKEDEERKATLEQKLSKFNKLLKKYEKKYTYSSNELVIRPLTSIDEVYEEAQQQNNCVYTNYCEKYLKGKTILLVVRRKTEPDKSYCTVEISLNDELVQCRTKNNASAPAEVKKFMDEFLDYIHNSKNLKKERKAS</sequence>
<proteinExistence type="predicted"/>
<evidence type="ECO:0000313" key="2">
    <source>
        <dbReference type="EMBL" id="DAE12811.1"/>
    </source>
</evidence>